<dbReference type="Proteomes" id="UP000062475">
    <property type="component" value="Chromosome"/>
</dbReference>
<proteinExistence type="predicted"/>
<accession>A0A088E5J6</accession>
<protein>
    <submittedName>
        <fullName evidence="2">Uncharacterized protein</fullName>
    </submittedName>
</protein>
<dbReference type="EMBL" id="CP012172">
    <property type="protein sequence ID" value="AKV73567.1"/>
    <property type="molecule type" value="Genomic_DNA"/>
</dbReference>
<dbReference type="GeneID" id="91754868"/>
<evidence type="ECO:0000313" key="8">
    <source>
        <dbReference type="Proteomes" id="UP000029084"/>
    </source>
</evidence>
<dbReference type="Proteomes" id="UP000029084">
    <property type="component" value="Chromosome"/>
</dbReference>
<evidence type="ECO:0000313" key="9">
    <source>
        <dbReference type="Proteomes" id="UP000056255"/>
    </source>
</evidence>
<gene>
    <name evidence="2" type="ORF">HA72_0421</name>
    <name evidence="3" type="ORF">MsedA_0434</name>
    <name evidence="4" type="ORF">MsedB_0434</name>
    <name evidence="5" type="ORF">MsedC_0433</name>
    <name evidence="6" type="ORF">MsedD_0434</name>
    <name evidence="7" type="ORF">MsedE_0434</name>
</gene>
<dbReference type="EMBL" id="CP012175">
    <property type="protein sequence ID" value="AKV80302.1"/>
    <property type="molecule type" value="Genomic_DNA"/>
</dbReference>
<evidence type="ECO:0000256" key="1">
    <source>
        <dbReference type="SAM" id="Phobius"/>
    </source>
</evidence>
<evidence type="ECO:0000313" key="2">
    <source>
        <dbReference type="EMBL" id="AIM26585.1"/>
    </source>
</evidence>
<evidence type="ECO:0000313" key="12">
    <source>
        <dbReference type="Proteomes" id="UP000062475"/>
    </source>
</evidence>
<dbReference type="Proteomes" id="UP000061362">
    <property type="component" value="Chromosome"/>
</dbReference>
<evidence type="ECO:0000313" key="11">
    <source>
        <dbReference type="Proteomes" id="UP000062398"/>
    </source>
</evidence>
<sequence precursor="true">MQILLIVGLILLVLGAVLVFGLYPYLDSQASQQILEGLNSNMTSRTLTPNQSISLPYNANGRAIYIFFYNSTPSPLEVKGVPENDSSVTSSGIYYVIPNGSGNLILVNNWSQNASLKFSSTYYLVKGGALLGILILSGIPMLIIGAFVTIFALVRRKR</sequence>
<dbReference type="RefSeq" id="WP_012020386.1">
    <property type="nucleotide sequence ID" value="NZ_AP019770.1"/>
</dbReference>
<dbReference type="Proteomes" id="UP000056255">
    <property type="component" value="Chromosome"/>
</dbReference>
<reference evidence="7 9" key="3">
    <citation type="submission" date="2015-07" db="EMBL/GenBank/DDBJ databases">
        <title>Physiological, transcriptional responses and genome re-sequencing of acid resistant extremely thermoacidophilic Metallosphaera sedula SARC-M1.</title>
        <authorList>
            <person name="Ai C."/>
            <person name="McCarthy S."/>
            <person name="Eckrich V."/>
            <person name="Rudrappa D."/>
            <person name="Qiu G."/>
            <person name="Blum P."/>
        </authorList>
    </citation>
    <scope>NUCLEOTIDE SEQUENCE [LARGE SCALE GENOMIC DNA]</scope>
    <source>
        <strain evidence="7 9">SARC-M1</strain>
    </source>
</reference>
<evidence type="ECO:0000313" key="4">
    <source>
        <dbReference type="EMBL" id="AKV75808.1"/>
    </source>
</evidence>
<dbReference type="AlphaFoldDB" id="A0A088E5J6"/>
<name>A0A088E5J6_9CREN</name>
<organism evidence="2 8">
    <name type="scientific">Metallosphaera sedula</name>
    <dbReference type="NCBI Taxonomy" id="43687"/>
    <lineage>
        <taxon>Archaea</taxon>
        <taxon>Thermoproteota</taxon>
        <taxon>Thermoprotei</taxon>
        <taxon>Sulfolobales</taxon>
        <taxon>Sulfolobaceae</taxon>
        <taxon>Metallosphaera</taxon>
    </lineage>
</organism>
<keyword evidence="1" id="KW-0472">Membrane</keyword>
<dbReference type="OrthoDB" id="34692at2157"/>
<dbReference type="Proteomes" id="UP000068832">
    <property type="component" value="Chromosome"/>
</dbReference>
<reference evidence="10 11" key="2">
    <citation type="journal article" date="2015" name="Genome Announc.">
        <title>Complete Genome Sequences of Evolved Arsenate-Resistant Metallosphaera sedula Strains.</title>
        <authorList>
            <person name="Ai C."/>
            <person name="McCarthy S."/>
            <person name="Schackwitz W."/>
            <person name="Martin J."/>
            <person name="Lipzen A."/>
            <person name="Blum P."/>
        </authorList>
    </citation>
    <scope>NUCLEOTIDE SEQUENCE [LARGE SCALE GENOMIC DNA]</scope>
    <source>
        <strain evidence="5 11">ARS120-1</strain>
        <strain evidence="6 10">ARS120-2</strain>
        <strain evidence="3 13">ARS50-1</strain>
        <strain evidence="4 12">ARS50-2</strain>
    </source>
</reference>
<keyword evidence="1" id="KW-1133">Transmembrane helix</keyword>
<reference evidence="2 8" key="1">
    <citation type="journal article" date="2014" name="J. Bacteriol.">
        <title>Role of an Archaeal PitA Transporter in the Copper and Arsenic Resistance of Metallosphaera sedula, an Extreme Thermoacidophile.</title>
        <authorList>
            <person name="McCarthy S."/>
            <person name="Ai C."/>
            <person name="Wheaton G."/>
            <person name="Tevatia R."/>
            <person name="Eckrich V."/>
            <person name="Kelly R."/>
            <person name="Blum P."/>
        </authorList>
    </citation>
    <scope>NUCLEOTIDE SEQUENCE [LARGE SCALE GENOMIC DNA]</scope>
    <source>
        <strain evidence="2 8">CuR1</strain>
    </source>
</reference>
<dbReference type="OMA" id="YIDSQAS"/>
<dbReference type="EMBL" id="CP008822">
    <property type="protein sequence ID" value="AIM26585.1"/>
    <property type="molecule type" value="Genomic_DNA"/>
</dbReference>
<dbReference type="PATRIC" id="fig|43687.5.peg.432"/>
<dbReference type="Proteomes" id="UP000062398">
    <property type="component" value="Chromosome"/>
</dbReference>
<keyword evidence="1" id="KW-0812">Transmembrane</keyword>
<dbReference type="EMBL" id="CP012176">
    <property type="protein sequence ID" value="AKV82549.1"/>
    <property type="molecule type" value="Genomic_DNA"/>
</dbReference>
<evidence type="ECO:0000313" key="3">
    <source>
        <dbReference type="EMBL" id="AKV73567.1"/>
    </source>
</evidence>
<evidence type="ECO:0000313" key="7">
    <source>
        <dbReference type="EMBL" id="AKV82549.1"/>
    </source>
</evidence>
<evidence type="ECO:0000313" key="13">
    <source>
        <dbReference type="Proteomes" id="UP000068832"/>
    </source>
</evidence>
<evidence type="ECO:0000313" key="10">
    <source>
        <dbReference type="Proteomes" id="UP000061362"/>
    </source>
</evidence>
<feature type="transmembrane region" description="Helical" evidence="1">
    <location>
        <begin position="129"/>
        <end position="154"/>
    </location>
</feature>
<dbReference type="EMBL" id="CP012174">
    <property type="protein sequence ID" value="AKV78057.1"/>
    <property type="molecule type" value="Genomic_DNA"/>
</dbReference>
<dbReference type="EMBL" id="CP012173">
    <property type="protein sequence ID" value="AKV75808.1"/>
    <property type="molecule type" value="Genomic_DNA"/>
</dbReference>
<evidence type="ECO:0000313" key="6">
    <source>
        <dbReference type="EMBL" id="AKV80302.1"/>
    </source>
</evidence>
<evidence type="ECO:0000313" key="5">
    <source>
        <dbReference type="EMBL" id="AKV78057.1"/>
    </source>
</evidence>